<evidence type="ECO:0000256" key="1">
    <source>
        <dbReference type="SAM" id="SignalP"/>
    </source>
</evidence>
<dbReference type="EMBL" id="PPSK01000005">
    <property type="protein sequence ID" value="POB04192.1"/>
    <property type="molecule type" value="Genomic_DNA"/>
</dbReference>
<dbReference type="Proteomes" id="UP000243451">
    <property type="component" value="Unassembled WGS sequence"/>
</dbReference>
<dbReference type="Pfam" id="PF09832">
    <property type="entry name" value="DUF2059"/>
    <property type="match status" value="1"/>
</dbReference>
<feature type="domain" description="DUF2059" evidence="2">
    <location>
        <begin position="91"/>
        <end position="148"/>
    </location>
</feature>
<name>A0A2P4EW61_9GAMM</name>
<keyword evidence="1" id="KW-0732">Signal</keyword>
<evidence type="ECO:0000313" key="4">
    <source>
        <dbReference type="Proteomes" id="UP000243451"/>
    </source>
</evidence>
<dbReference type="AlphaFoldDB" id="A0A2P4EW61"/>
<reference evidence="3 4" key="1">
    <citation type="submission" date="2018-01" db="EMBL/GenBank/DDBJ databases">
        <title>Draft genome of the type strain Pseudomonas oceani DSM 100277 isolated from the deep water in Okinawa trough, northwestern Pacific Ocean.</title>
        <authorList>
            <person name="Gomila M."/>
            <person name="Mulet M."/>
            <person name="Garcia-Valdes E."/>
            <person name="Lalucat J."/>
        </authorList>
    </citation>
    <scope>NUCLEOTIDE SEQUENCE [LARGE SCALE GENOMIC DNA]</scope>
    <source>
        <strain evidence="3 4">DSM 100277</strain>
    </source>
</reference>
<evidence type="ECO:0000313" key="3">
    <source>
        <dbReference type="EMBL" id="POB04192.1"/>
    </source>
</evidence>
<protein>
    <recommendedName>
        <fullName evidence="2">DUF2059 domain-containing protein</fullName>
    </recommendedName>
</protein>
<comment type="caution">
    <text evidence="3">The sequence shown here is derived from an EMBL/GenBank/DDBJ whole genome shotgun (WGS) entry which is preliminary data.</text>
</comment>
<dbReference type="RefSeq" id="WP_104737795.1">
    <property type="nucleotide sequence ID" value="NZ_BMHR01000001.1"/>
</dbReference>
<sequence length="167" mass="18953">MKKLLLSIVFALISPVAFADQPSDDSIRELMEITDSRQLMEGAMAQADQMMRAAMEQTIQGHDISSADRKVLDDMREKMVALLQEELSWASMEPMFIQIYQQSLSQSEVDAMLEFYRSEAGEALVAKMPVIMQNTMVLMQQRMANMAPRMQQIQEEARAKLQGKSAQ</sequence>
<dbReference type="OrthoDB" id="490569at2"/>
<organism evidence="3 4">
    <name type="scientific">Halopseudomonas oceani</name>
    <dbReference type="NCBI Taxonomy" id="1708783"/>
    <lineage>
        <taxon>Bacteria</taxon>
        <taxon>Pseudomonadati</taxon>
        <taxon>Pseudomonadota</taxon>
        <taxon>Gammaproteobacteria</taxon>
        <taxon>Pseudomonadales</taxon>
        <taxon>Pseudomonadaceae</taxon>
        <taxon>Halopseudomonas</taxon>
    </lineage>
</organism>
<feature type="chain" id="PRO_5015142913" description="DUF2059 domain-containing protein" evidence="1">
    <location>
        <begin position="20"/>
        <end position="167"/>
    </location>
</feature>
<proteinExistence type="predicted"/>
<gene>
    <name evidence="3" type="ORF">C1949_07145</name>
</gene>
<keyword evidence="4" id="KW-1185">Reference proteome</keyword>
<accession>A0A2P4EW61</accession>
<evidence type="ECO:0000259" key="2">
    <source>
        <dbReference type="Pfam" id="PF09832"/>
    </source>
</evidence>
<dbReference type="InterPro" id="IPR018637">
    <property type="entry name" value="DUF2059"/>
</dbReference>
<feature type="signal peptide" evidence="1">
    <location>
        <begin position="1"/>
        <end position="19"/>
    </location>
</feature>